<dbReference type="InterPro" id="IPR043129">
    <property type="entry name" value="ATPase_NBD"/>
</dbReference>
<dbReference type="FunFam" id="3.30.420.40:FF:000058">
    <property type="entry name" value="Putative actin-related protein 5"/>
    <property type="match status" value="1"/>
</dbReference>
<comment type="subcellular location">
    <subcellularLocation>
        <location evidence="1">Nucleus</location>
    </subcellularLocation>
</comment>
<dbReference type="KEGG" id="wse:WALSEDRAFT_59532"/>
<dbReference type="STRING" id="671144.I4YH32"/>
<dbReference type="GeneID" id="18473411"/>
<evidence type="ECO:0000313" key="8">
    <source>
        <dbReference type="Proteomes" id="UP000005242"/>
    </source>
</evidence>
<dbReference type="HOGENOM" id="CLU_008246_1_0_1"/>
<dbReference type="SUPFAM" id="SSF53067">
    <property type="entry name" value="Actin-like ATPase domain"/>
    <property type="match status" value="2"/>
</dbReference>
<accession>I4YH32</accession>
<dbReference type="FunCoup" id="I4YH32">
    <property type="interactions" value="286"/>
</dbReference>
<evidence type="ECO:0000256" key="3">
    <source>
        <dbReference type="ARBA" id="ARBA00023242"/>
    </source>
</evidence>
<dbReference type="RefSeq" id="XP_006956664.1">
    <property type="nucleotide sequence ID" value="XM_006956602.1"/>
</dbReference>
<dbReference type="EMBL" id="JH668225">
    <property type="protein sequence ID" value="EIM23274.1"/>
    <property type="molecule type" value="Genomic_DNA"/>
</dbReference>
<dbReference type="eggNOG" id="KOG0681">
    <property type="taxonomic scope" value="Eukaryota"/>
</dbReference>
<organism evidence="7 8">
    <name type="scientific">Wallemia mellicola (strain ATCC MYA-4683 / CBS 633.66)</name>
    <name type="common">Wallemia sebi (CBS 633.66)</name>
    <dbReference type="NCBI Taxonomy" id="671144"/>
    <lineage>
        <taxon>Eukaryota</taxon>
        <taxon>Fungi</taxon>
        <taxon>Dikarya</taxon>
        <taxon>Basidiomycota</taxon>
        <taxon>Wallemiomycotina</taxon>
        <taxon>Wallemiomycetes</taxon>
        <taxon>Wallemiales</taxon>
        <taxon>Wallemiaceae</taxon>
        <taxon>Wallemia</taxon>
    </lineage>
</organism>
<feature type="coiled-coil region" evidence="5">
    <location>
        <begin position="204"/>
        <end position="256"/>
    </location>
</feature>
<dbReference type="OMA" id="YPFTEHV"/>
<keyword evidence="3" id="KW-0539">Nucleus</keyword>
<dbReference type="AlphaFoldDB" id="I4YH32"/>
<keyword evidence="8" id="KW-1185">Reference proteome</keyword>
<sequence>MMVYGDALELDSASKTQSKTPHESGIVTSWDTMENALDWTFLRMGLKSTPPPIVISEPLCNLPYPRSQMSELLFEAYDTPKLSYGVDSLYSFYNSNGTDGLVISASSNMTSVIPVLDGKGIFSTCKRVSWGGIQSADLLLKLIQLKYPAFPTKVTPMQSNFILENCCTFADDYNDFIKDMENPDNLKKINNVIQFPYVAPVVDEKSAEELERQAEKKREAARRLQEQAAKTRLEKLANKEAEIKWMEQLKENKAKEQPKAYLRRLQDEGFEDEKEFEDLYKRTVKTLQKARDRELGIEDTAEKEQPSFHLVDVPDQQLNEEDLKEKRRQRLLKAGYDARMRIKEEKEAERKKIEEIARQDEYERTHHHDRWLQKLRDDYKVGLIRQKEKERMRYALADRKSAAAQNRMRNIADLANEGKSNEPKGQKRGRKKQGVQQDEDTFGAKDSDWKIYKDIKNENDSEDEEEEAANLDEMEAKLLENDSQFTVEDTRQARRKAQRKLLTTFYYGGEDPYEDVGMHDEQQETPEQIQQSHQLHLNIERYRVPEVLFQPSIAGSDRAGLVEMVNHVLKSFHGEEKSRLLGNVYLTGGYASLPNFDNKLQSALRPIVPVGSQFNVTRAVDPRFDAWKGMARWARESDGVTGWVTKQMWEEEGPDRLEAIGAYRHNLTF</sequence>
<evidence type="ECO:0000313" key="7">
    <source>
        <dbReference type="EMBL" id="EIM23274.1"/>
    </source>
</evidence>
<evidence type="ECO:0000256" key="5">
    <source>
        <dbReference type="SAM" id="Coils"/>
    </source>
</evidence>
<feature type="region of interest" description="Disordered" evidence="6">
    <location>
        <begin position="414"/>
        <end position="443"/>
    </location>
</feature>
<dbReference type="Gene3D" id="3.30.420.40">
    <property type="match status" value="2"/>
</dbReference>
<dbReference type="InParanoid" id="I4YH32"/>
<dbReference type="Proteomes" id="UP000005242">
    <property type="component" value="Unassembled WGS sequence"/>
</dbReference>
<proteinExistence type="inferred from homology"/>
<dbReference type="FunFam" id="3.30.420.40:FF:000048">
    <property type="entry name" value="ARP5 actin-related protein 5 homolog"/>
    <property type="match status" value="1"/>
</dbReference>
<dbReference type="SMART" id="SM00268">
    <property type="entry name" value="ACTIN"/>
    <property type="match status" value="1"/>
</dbReference>
<reference evidence="7 8" key="1">
    <citation type="journal article" date="2012" name="Fungal Genet. Biol.">
        <title>The genome of the xerotolerant mold Wallemia sebi reveals adaptations to osmotic stress and suggests cryptic sexual reproduction.</title>
        <authorList>
            <person name="Padamsee M."/>
            <person name="Kumar T.K.A."/>
            <person name="Riley R."/>
            <person name="Binder M."/>
            <person name="Boyd A."/>
            <person name="Calvo A.M."/>
            <person name="Furukawa K."/>
            <person name="Hesse C."/>
            <person name="Hohmann S."/>
            <person name="James T.Y."/>
            <person name="LaButti K."/>
            <person name="Lapidus A."/>
            <person name="Lindquist E."/>
            <person name="Lucas S."/>
            <person name="Miller K."/>
            <person name="Shantappa S."/>
            <person name="Grigoriev I.V."/>
            <person name="Hibbett D.S."/>
            <person name="McLaughlin D.J."/>
            <person name="Spatafora J.W."/>
            <person name="Aime M.C."/>
        </authorList>
    </citation>
    <scope>NUCLEOTIDE SEQUENCE [LARGE SCALE GENOMIC DNA]</scope>
    <source>
        <strain evidence="8">ATCC MYA-4683 / CBS 633.66</strain>
    </source>
</reference>
<name>I4YH32_WALMC</name>
<evidence type="ECO:0000256" key="6">
    <source>
        <dbReference type="SAM" id="MobiDB-lite"/>
    </source>
</evidence>
<feature type="coiled-coil region" evidence="5">
    <location>
        <begin position="452"/>
        <end position="481"/>
    </location>
</feature>
<dbReference type="PANTHER" id="PTHR11937">
    <property type="entry name" value="ACTIN"/>
    <property type="match status" value="1"/>
</dbReference>
<dbReference type="InterPro" id="IPR004000">
    <property type="entry name" value="Actin"/>
</dbReference>
<comment type="similarity">
    <text evidence="2 4">Belongs to the actin family.</text>
</comment>
<protein>
    <submittedName>
        <fullName evidence="7">Actin-like ATPase domain-containing protein</fullName>
    </submittedName>
</protein>
<evidence type="ECO:0000256" key="2">
    <source>
        <dbReference type="ARBA" id="ARBA00006752"/>
    </source>
</evidence>
<dbReference type="Pfam" id="PF00022">
    <property type="entry name" value="Actin"/>
    <property type="match status" value="2"/>
</dbReference>
<gene>
    <name evidence="7" type="ORF">WALSEDRAFT_59532</name>
</gene>
<keyword evidence="5" id="KW-0175">Coiled coil</keyword>
<dbReference type="PRINTS" id="PR00190">
    <property type="entry name" value="ACTIN"/>
</dbReference>
<dbReference type="OrthoDB" id="7340501at2759"/>
<evidence type="ECO:0000256" key="1">
    <source>
        <dbReference type="ARBA" id="ARBA00004123"/>
    </source>
</evidence>
<evidence type="ECO:0000256" key="4">
    <source>
        <dbReference type="RuleBase" id="RU000487"/>
    </source>
</evidence>
<dbReference type="GO" id="GO:0005634">
    <property type="term" value="C:nucleus"/>
    <property type="evidence" value="ECO:0007669"/>
    <property type="project" value="UniProtKB-SubCell"/>
</dbReference>